<comment type="caution">
    <text evidence="2">The sequence shown here is derived from an EMBL/GenBank/DDBJ whole genome shotgun (WGS) entry which is preliminary data.</text>
</comment>
<organism evidence="2 3">
    <name type="scientific">Photobacterium profundum 3TCK</name>
    <dbReference type="NCBI Taxonomy" id="314280"/>
    <lineage>
        <taxon>Bacteria</taxon>
        <taxon>Pseudomonadati</taxon>
        <taxon>Pseudomonadota</taxon>
        <taxon>Gammaproteobacteria</taxon>
        <taxon>Vibrionales</taxon>
        <taxon>Vibrionaceae</taxon>
        <taxon>Photobacterium</taxon>
    </lineage>
</organism>
<name>Q1Z2R3_9GAMM</name>
<reference evidence="2 3" key="1">
    <citation type="submission" date="2006-03" db="EMBL/GenBank/DDBJ databases">
        <authorList>
            <person name="Bartlett D.H."/>
            <person name="Valle G."/>
            <person name="Lauro F.M."/>
            <person name="Vezzi A."/>
            <person name="Simonato F."/>
            <person name="Eloe E."/>
            <person name="Vitulo N."/>
            <person name="Stratton T.K."/>
            <person name="D'angelo M."/>
            <person name="Ferriera S."/>
            <person name="Johnson J."/>
            <person name="Kravitz S."/>
            <person name="Beeson K."/>
            <person name="Sutton G."/>
            <person name="Rogers Y."/>
            <person name="Friedman R."/>
            <person name="Frazier M."/>
            <person name="Venter J.C."/>
        </authorList>
    </citation>
    <scope>NUCLEOTIDE SEQUENCE [LARGE SCALE GENOMIC DNA]</scope>
    <source>
        <strain evidence="2 3">3TCK</strain>
    </source>
</reference>
<evidence type="ECO:0000256" key="1">
    <source>
        <dbReference type="SAM" id="Phobius"/>
    </source>
</evidence>
<gene>
    <name evidence="2" type="ORF">P3TCK_08376</name>
</gene>
<dbReference type="AlphaFoldDB" id="Q1Z2R3"/>
<keyword evidence="1" id="KW-0812">Transmembrane</keyword>
<evidence type="ECO:0000313" key="2">
    <source>
        <dbReference type="EMBL" id="EAS42854.1"/>
    </source>
</evidence>
<evidence type="ECO:0000313" key="3">
    <source>
        <dbReference type="Proteomes" id="UP000003789"/>
    </source>
</evidence>
<dbReference type="EMBL" id="AAPH01000016">
    <property type="protein sequence ID" value="EAS42854.1"/>
    <property type="molecule type" value="Genomic_DNA"/>
</dbReference>
<dbReference type="HOGENOM" id="CLU_220321_0_0_6"/>
<sequence length="30" mass="3313">MSSDWLDVVMVTGWISAWAVLIYLIPAAGF</sequence>
<dbReference type="Proteomes" id="UP000003789">
    <property type="component" value="Unassembled WGS sequence"/>
</dbReference>
<accession>Q1Z2R3</accession>
<feature type="transmembrane region" description="Helical" evidence="1">
    <location>
        <begin position="6"/>
        <end position="25"/>
    </location>
</feature>
<protein>
    <submittedName>
        <fullName evidence="2">Uncharacterized protein</fullName>
    </submittedName>
</protein>
<keyword evidence="1" id="KW-1133">Transmembrane helix</keyword>
<keyword evidence="1" id="KW-0472">Membrane</keyword>
<proteinExistence type="predicted"/>